<comment type="similarity">
    <text evidence="2">Belongs to the aromatic acid exporter (TC 2.A.85) family.</text>
</comment>
<accession>A0AAW2Y1E1</accession>
<feature type="transmembrane region" description="Helical" evidence="9">
    <location>
        <begin position="54"/>
        <end position="73"/>
    </location>
</feature>
<gene>
    <name evidence="10" type="ORF">Slati_0581900</name>
</gene>
<feature type="transmembrane region" description="Helical" evidence="9">
    <location>
        <begin position="106"/>
        <end position="123"/>
    </location>
</feature>
<evidence type="ECO:0000256" key="7">
    <source>
        <dbReference type="ARBA" id="ARBA00023136"/>
    </source>
</evidence>
<evidence type="ECO:0000256" key="1">
    <source>
        <dbReference type="ARBA" id="ARBA00004141"/>
    </source>
</evidence>
<evidence type="ECO:0000256" key="2">
    <source>
        <dbReference type="ARBA" id="ARBA00007079"/>
    </source>
</evidence>
<sequence length="413" mass="45710">MNGIAVANGNNIGTTRAPVGKPFSRRCCHYSYIPCDLVKEMGGRMDTRRVIHSMKLGLALVFVSLVYLINSMFEQVGENAMWAIMTVVVMFEFHAGGTLGKGINRGIGTVLGGVLGCLAAILGDEIGGIGNPIIIAFSLFLFGAAATYCRLIPRMKKRYDYGFMIFILTFSLVAVSGVRAEKVLETARDRLANIGIGFAVSVFVSLLICPFWARCLDEYLKMGSEKENVAGNGKGYVQDCKSVLNSKSSDELLANNAKWEPWHGKFGFYYPWEQYLVVGEHLRELAATLLSLEACLQSPKQPPAVKRQMLKDPCESFVLSIGWALKELGESIEKMELCRNKVSLTPKLQSVKSQLMNPPFSSCKMEVLETDENLAITSFNFLLLEIVEKVEILAKKVEELGEVAKFRARKIDV</sequence>
<dbReference type="GO" id="GO:0034220">
    <property type="term" value="P:monoatomic ion transmembrane transport"/>
    <property type="evidence" value="ECO:0007669"/>
    <property type="project" value="UniProtKB-KW"/>
</dbReference>
<evidence type="ECO:0000256" key="8">
    <source>
        <dbReference type="ARBA" id="ARBA00023303"/>
    </source>
</evidence>
<evidence type="ECO:0000256" key="4">
    <source>
        <dbReference type="ARBA" id="ARBA00022692"/>
    </source>
</evidence>
<keyword evidence="5 9" id="KW-1133">Transmembrane helix</keyword>
<evidence type="ECO:0000256" key="5">
    <source>
        <dbReference type="ARBA" id="ARBA00022989"/>
    </source>
</evidence>
<name>A0AAW2Y1E1_9LAMI</name>
<keyword evidence="3" id="KW-0813">Transport</keyword>
<reference evidence="10" key="2">
    <citation type="journal article" date="2024" name="Plant">
        <title>Genomic evolution and insights into agronomic trait innovations of Sesamum species.</title>
        <authorList>
            <person name="Miao H."/>
            <person name="Wang L."/>
            <person name="Qu L."/>
            <person name="Liu H."/>
            <person name="Sun Y."/>
            <person name="Le M."/>
            <person name="Wang Q."/>
            <person name="Wei S."/>
            <person name="Zheng Y."/>
            <person name="Lin W."/>
            <person name="Duan Y."/>
            <person name="Cao H."/>
            <person name="Xiong S."/>
            <person name="Wang X."/>
            <person name="Wei L."/>
            <person name="Li C."/>
            <person name="Ma Q."/>
            <person name="Ju M."/>
            <person name="Zhao R."/>
            <person name="Li G."/>
            <person name="Mu C."/>
            <person name="Tian Q."/>
            <person name="Mei H."/>
            <person name="Zhang T."/>
            <person name="Gao T."/>
            <person name="Zhang H."/>
        </authorList>
    </citation>
    <scope>NUCLEOTIDE SEQUENCE</scope>
    <source>
        <strain evidence="10">KEN1</strain>
    </source>
</reference>
<feature type="transmembrane region" description="Helical" evidence="9">
    <location>
        <begin position="79"/>
        <end position="99"/>
    </location>
</feature>
<evidence type="ECO:0000256" key="6">
    <source>
        <dbReference type="ARBA" id="ARBA00023065"/>
    </source>
</evidence>
<dbReference type="GO" id="GO:0015743">
    <property type="term" value="P:malate transport"/>
    <property type="evidence" value="ECO:0007669"/>
    <property type="project" value="InterPro"/>
</dbReference>
<evidence type="ECO:0000256" key="9">
    <source>
        <dbReference type="SAM" id="Phobius"/>
    </source>
</evidence>
<organism evidence="10">
    <name type="scientific">Sesamum latifolium</name>
    <dbReference type="NCBI Taxonomy" id="2727402"/>
    <lineage>
        <taxon>Eukaryota</taxon>
        <taxon>Viridiplantae</taxon>
        <taxon>Streptophyta</taxon>
        <taxon>Embryophyta</taxon>
        <taxon>Tracheophyta</taxon>
        <taxon>Spermatophyta</taxon>
        <taxon>Magnoliopsida</taxon>
        <taxon>eudicotyledons</taxon>
        <taxon>Gunneridae</taxon>
        <taxon>Pentapetalae</taxon>
        <taxon>asterids</taxon>
        <taxon>lamiids</taxon>
        <taxon>Lamiales</taxon>
        <taxon>Pedaliaceae</taxon>
        <taxon>Sesamum</taxon>
    </lineage>
</organism>
<dbReference type="Pfam" id="PF11744">
    <property type="entry name" value="ALMT"/>
    <property type="match status" value="2"/>
</dbReference>
<keyword evidence="4 9" id="KW-0812">Transmembrane</keyword>
<feature type="transmembrane region" description="Helical" evidence="9">
    <location>
        <begin position="129"/>
        <end position="149"/>
    </location>
</feature>
<evidence type="ECO:0000256" key="3">
    <source>
        <dbReference type="ARBA" id="ARBA00022448"/>
    </source>
</evidence>
<keyword evidence="6" id="KW-0406">Ion transport</keyword>
<dbReference type="InterPro" id="IPR020966">
    <property type="entry name" value="ALMT"/>
</dbReference>
<feature type="transmembrane region" description="Helical" evidence="9">
    <location>
        <begin position="192"/>
        <end position="213"/>
    </location>
</feature>
<dbReference type="AlphaFoldDB" id="A0AAW2Y1E1"/>
<reference evidence="10" key="1">
    <citation type="submission" date="2020-06" db="EMBL/GenBank/DDBJ databases">
        <authorList>
            <person name="Li T."/>
            <person name="Hu X."/>
            <person name="Zhang T."/>
            <person name="Song X."/>
            <person name="Zhang H."/>
            <person name="Dai N."/>
            <person name="Sheng W."/>
            <person name="Hou X."/>
            <person name="Wei L."/>
        </authorList>
    </citation>
    <scope>NUCLEOTIDE SEQUENCE</scope>
    <source>
        <strain evidence="10">KEN1</strain>
        <tissue evidence="10">Leaf</tissue>
    </source>
</reference>
<keyword evidence="7 9" id="KW-0472">Membrane</keyword>
<dbReference type="EMBL" id="JACGWN010000002">
    <property type="protein sequence ID" value="KAL0459547.1"/>
    <property type="molecule type" value="Genomic_DNA"/>
</dbReference>
<keyword evidence="8" id="KW-0407">Ion channel</keyword>
<evidence type="ECO:0000313" key="10">
    <source>
        <dbReference type="EMBL" id="KAL0459547.1"/>
    </source>
</evidence>
<dbReference type="PANTHER" id="PTHR31086">
    <property type="entry name" value="ALUMINUM-ACTIVATED MALATE TRANSPORTER 10"/>
    <property type="match status" value="1"/>
</dbReference>
<dbReference type="GO" id="GO:0016020">
    <property type="term" value="C:membrane"/>
    <property type="evidence" value="ECO:0007669"/>
    <property type="project" value="UniProtKB-SubCell"/>
</dbReference>
<protein>
    <submittedName>
        <fullName evidence="10">Aluminum-activated malate transporter 12</fullName>
    </submittedName>
</protein>
<feature type="transmembrane region" description="Helical" evidence="9">
    <location>
        <begin position="161"/>
        <end position="180"/>
    </location>
</feature>
<comment type="subcellular location">
    <subcellularLocation>
        <location evidence="1">Membrane</location>
        <topology evidence="1">Multi-pass membrane protein</topology>
    </subcellularLocation>
</comment>
<comment type="caution">
    <text evidence="10">The sequence shown here is derived from an EMBL/GenBank/DDBJ whole genome shotgun (WGS) entry which is preliminary data.</text>
</comment>
<proteinExistence type="inferred from homology"/>